<keyword evidence="3" id="KW-1185">Reference proteome</keyword>
<keyword evidence="1" id="KW-1133">Transmembrane helix</keyword>
<dbReference type="Proteomes" id="UP000306409">
    <property type="component" value="Chromosome"/>
</dbReference>
<dbReference type="RefSeq" id="WP_137696199.1">
    <property type="nucleotide sequence ID" value="NZ_CP061336.1"/>
</dbReference>
<dbReference type="OrthoDB" id="1954789at2"/>
<keyword evidence="1" id="KW-0472">Membrane</keyword>
<feature type="transmembrane region" description="Helical" evidence="1">
    <location>
        <begin position="6"/>
        <end position="23"/>
    </location>
</feature>
<sequence length="166" mass="19193">MKGSIVGLLIGIIMTGAIGMAMYRSADINSNFDFMLKYGYEGRSVINTYDDTYIKEGSTIIKMKLSNDEMETILNEMHEIDIFNYPEAFPVYGHVNLPMKQYLEVTYNGKKKTIAWSLDNMPPFGFDLDTYEDNEVLLLDRMANKIIRLIEAKDEYKKLQESRLNE</sequence>
<gene>
    <name evidence="2" type="ORF">EHE19_009315</name>
</gene>
<reference evidence="2 3" key="1">
    <citation type="submission" date="2020-09" db="EMBL/GenBank/DDBJ databases">
        <title>Characterization and genome sequencing of Ruminiclostridium sp. nov. MA18.</title>
        <authorList>
            <person name="Rettenmaier R."/>
            <person name="Kowollik M.-L."/>
            <person name="Liebl W."/>
            <person name="Zverlov V."/>
        </authorList>
    </citation>
    <scope>NUCLEOTIDE SEQUENCE [LARGE SCALE GENOMIC DNA]</scope>
    <source>
        <strain evidence="2 3">MA18</strain>
    </source>
</reference>
<evidence type="ECO:0000256" key="1">
    <source>
        <dbReference type="SAM" id="Phobius"/>
    </source>
</evidence>
<dbReference type="KEGG" id="rher:EHE19_009315"/>
<name>A0A4U7JN98_9FIRM</name>
<dbReference type="AlphaFoldDB" id="A0A4U7JN98"/>
<evidence type="ECO:0000313" key="3">
    <source>
        <dbReference type="Proteomes" id="UP000306409"/>
    </source>
</evidence>
<proteinExistence type="predicted"/>
<dbReference type="EMBL" id="CP061336">
    <property type="protein sequence ID" value="QNU68572.1"/>
    <property type="molecule type" value="Genomic_DNA"/>
</dbReference>
<evidence type="ECO:0000313" key="2">
    <source>
        <dbReference type="EMBL" id="QNU68572.1"/>
    </source>
</evidence>
<protein>
    <submittedName>
        <fullName evidence="2">Uncharacterized protein</fullName>
    </submittedName>
</protein>
<accession>A0A4U7JN98</accession>
<keyword evidence="1" id="KW-0812">Transmembrane</keyword>
<organism evidence="2 3">
    <name type="scientific">Ruminiclostridium herbifermentans</name>
    <dbReference type="NCBI Taxonomy" id="2488810"/>
    <lineage>
        <taxon>Bacteria</taxon>
        <taxon>Bacillati</taxon>
        <taxon>Bacillota</taxon>
        <taxon>Clostridia</taxon>
        <taxon>Eubacteriales</taxon>
        <taxon>Oscillospiraceae</taxon>
        <taxon>Ruminiclostridium</taxon>
    </lineage>
</organism>